<dbReference type="Proteomes" id="UP000299102">
    <property type="component" value="Unassembled WGS sequence"/>
</dbReference>
<gene>
    <name evidence="2" type="ORF">EVAR_81734_1</name>
</gene>
<reference evidence="2 3" key="1">
    <citation type="journal article" date="2019" name="Commun. Biol.">
        <title>The bagworm genome reveals a unique fibroin gene that provides high tensile strength.</title>
        <authorList>
            <person name="Kono N."/>
            <person name="Nakamura H."/>
            <person name="Ohtoshi R."/>
            <person name="Tomita M."/>
            <person name="Numata K."/>
            <person name="Arakawa K."/>
        </authorList>
    </citation>
    <scope>NUCLEOTIDE SEQUENCE [LARGE SCALE GENOMIC DNA]</scope>
</reference>
<evidence type="ECO:0000313" key="2">
    <source>
        <dbReference type="EMBL" id="GBP25853.1"/>
    </source>
</evidence>
<accession>A0A4C1UH97</accession>
<name>A0A4C1UH97_EUMVA</name>
<feature type="compositionally biased region" description="Basic and acidic residues" evidence="1">
    <location>
        <begin position="15"/>
        <end position="26"/>
    </location>
</feature>
<comment type="caution">
    <text evidence="2">The sequence shown here is derived from an EMBL/GenBank/DDBJ whole genome shotgun (WGS) entry which is preliminary data.</text>
</comment>
<feature type="region of interest" description="Disordered" evidence="1">
    <location>
        <begin position="118"/>
        <end position="153"/>
    </location>
</feature>
<dbReference type="EMBL" id="BGZK01000173">
    <property type="protein sequence ID" value="GBP25853.1"/>
    <property type="molecule type" value="Genomic_DNA"/>
</dbReference>
<evidence type="ECO:0000256" key="1">
    <source>
        <dbReference type="SAM" id="MobiDB-lite"/>
    </source>
</evidence>
<keyword evidence="3" id="KW-1185">Reference proteome</keyword>
<organism evidence="2 3">
    <name type="scientific">Eumeta variegata</name>
    <name type="common">Bagworm moth</name>
    <name type="synonym">Eumeta japonica</name>
    <dbReference type="NCBI Taxonomy" id="151549"/>
    <lineage>
        <taxon>Eukaryota</taxon>
        <taxon>Metazoa</taxon>
        <taxon>Ecdysozoa</taxon>
        <taxon>Arthropoda</taxon>
        <taxon>Hexapoda</taxon>
        <taxon>Insecta</taxon>
        <taxon>Pterygota</taxon>
        <taxon>Neoptera</taxon>
        <taxon>Endopterygota</taxon>
        <taxon>Lepidoptera</taxon>
        <taxon>Glossata</taxon>
        <taxon>Ditrysia</taxon>
        <taxon>Tineoidea</taxon>
        <taxon>Psychidae</taxon>
        <taxon>Oiketicinae</taxon>
        <taxon>Eumeta</taxon>
    </lineage>
</organism>
<protein>
    <submittedName>
        <fullName evidence="2">Uncharacterized protein</fullName>
    </submittedName>
</protein>
<sequence length="153" mass="16824">MGVSRHPTTINRKGPQRDMDPRQKGKSDRIYHFEGLVVDNRSLVVNFLAILVSIPPLVAPGQIGDCQVRAPRFPERSWEGCGSALRCHKRDGGEFVTSAHCFGHGKLPIIKKKNLSFDQTTRTRRADTTGKSLTSRPSLSPGRVTAGPPGRLL</sequence>
<feature type="region of interest" description="Disordered" evidence="1">
    <location>
        <begin position="1"/>
        <end position="26"/>
    </location>
</feature>
<evidence type="ECO:0000313" key="3">
    <source>
        <dbReference type="Proteomes" id="UP000299102"/>
    </source>
</evidence>
<proteinExistence type="predicted"/>
<dbReference type="AlphaFoldDB" id="A0A4C1UH97"/>
<feature type="compositionally biased region" description="Polar residues" evidence="1">
    <location>
        <begin position="1"/>
        <end position="11"/>
    </location>
</feature>